<name>A0AAD6UGE5_9AGAR</name>
<sequence>MIAHLITGQTSNKEADGYQLKYISWWPKPTAFALSGLNTGWWNANCERWFIKRLKEMETMRVKLHTYTEWKQKLRFSSGARKVNTQNDVLSARYLAARLT</sequence>
<evidence type="ECO:0000313" key="2">
    <source>
        <dbReference type="Proteomes" id="UP001222325"/>
    </source>
</evidence>
<accession>A0AAD6UGE5</accession>
<dbReference type="Proteomes" id="UP001222325">
    <property type="component" value="Unassembled WGS sequence"/>
</dbReference>
<organism evidence="1 2">
    <name type="scientific">Mycena belliarum</name>
    <dbReference type="NCBI Taxonomy" id="1033014"/>
    <lineage>
        <taxon>Eukaryota</taxon>
        <taxon>Fungi</taxon>
        <taxon>Dikarya</taxon>
        <taxon>Basidiomycota</taxon>
        <taxon>Agaricomycotina</taxon>
        <taxon>Agaricomycetes</taxon>
        <taxon>Agaricomycetidae</taxon>
        <taxon>Agaricales</taxon>
        <taxon>Marasmiineae</taxon>
        <taxon>Mycenaceae</taxon>
        <taxon>Mycena</taxon>
    </lineage>
</organism>
<gene>
    <name evidence="1" type="ORF">B0H15DRAFT_770393</name>
</gene>
<comment type="caution">
    <text evidence="1">The sequence shown here is derived from an EMBL/GenBank/DDBJ whole genome shotgun (WGS) entry which is preliminary data.</text>
</comment>
<reference evidence="1" key="1">
    <citation type="submission" date="2023-03" db="EMBL/GenBank/DDBJ databases">
        <title>Massive genome expansion in bonnet fungi (Mycena s.s.) driven by repeated elements and novel gene families across ecological guilds.</title>
        <authorList>
            <consortium name="Lawrence Berkeley National Laboratory"/>
            <person name="Harder C.B."/>
            <person name="Miyauchi S."/>
            <person name="Viragh M."/>
            <person name="Kuo A."/>
            <person name="Thoen E."/>
            <person name="Andreopoulos B."/>
            <person name="Lu D."/>
            <person name="Skrede I."/>
            <person name="Drula E."/>
            <person name="Henrissat B."/>
            <person name="Morin E."/>
            <person name="Kohler A."/>
            <person name="Barry K."/>
            <person name="LaButti K."/>
            <person name="Morin E."/>
            <person name="Salamov A."/>
            <person name="Lipzen A."/>
            <person name="Mereny Z."/>
            <person name="Hegedus B."/>
            <person name="Baldrian P."/>
            <person name="Stursova M."/>
            <person name="Weitz H."/>
            <person name="Taylor A."/>
            <person name="Grigoriev I.V."/>
            <person name="Nagy L.G."/>
            <person name="Martin F."/>
            <person name="Kauserud H."/>
        </authorList>
    </citation>
    <scope>NUCLEOTIDE SEQUENCE</scope>
    <source>
        <strain evidence="1">CBHHK173m</strain>
    </source>
</reference>
<dbReference type="AlphaFoldDB" id="A0AAD6UGE5"/>
<keyword evidence="2" id="KW-1185">Reference proteome</keyword>
<evidence type="ECO:0000313" key="1">
    <source>
        <dbReference type="EMBL" id="KAJ7100588.1"/>
    </source>
</evidence>
<dbReference type="EMBL" id="JARJCN010000005">
    <property type="protein sequence ID" value="KAJ7100588.1"/>
    <property type="molecule type" value="Genomic_DNA"/>
</dbReference>
<proteinExistence type="predicted"/>
<protein>
    <submittedName>
        <fullName evidence="1">Uncharacterized protein</fullName>
    </submittedName>
</protein>